<dbReference type="CDD" id="cd02257">
    <property type="entry name" value="Peptidase_C19"/>
    <property type="match status" value="1"/>
</dbReference>
<dbReference type="PROSITE" id="PS50235">
    <property type="entry name" value="USP_3"/>
    <property type="match status" value="1"/>
</dbReference>
<proteinExistence type="predicted"/>
<dbReference type="Pfam" id="PF00443">
    <property type="entry name" value="UCH"/>
    <property type="match status" value="1"/>
</dbReference>
<keyword evidence="3" id="KW-1185">Reference proteome</keyword>
<reference evidence="2" key="2">
    <citation type="journal article" date="2023" name="Microbiol Resour">
        <title>Decontamination and Annotation of the Draft Genome Sequence of the Oomycete Lagenidium giganteum ARSEF 373.</title>
        <authorList>
            <person name="Morgan W.R."/>
            <person name="Tartar A."/>
        </authorList>
    </citation>
    <scope>NUCLEOTIDE SEQUENCE</scope>
    <source>
        <strain evidence="2">ARSEF 373</strain>
    </source>
</reference>
<dbReference type="EMBL" id="DAKRPA010000055">
    <property type="protein sequence ID" value="DBA00984.1"/>
    <property type="molecule type" value="Genomic_DNA"/>
</dbReference>
<dbReference type="PANTHER" id="PTHR21646:SF86">
    <property type="entry name" value="UBIQUITIN CARBOXYL-TERMINAL HYDROLASE"/>
    <property type="match status" value="1"/>
</dbReference>
<dbReference type="InterPro" id="IPR050185">
    <property type="entry name" value="Ub_carboxyl-term_hydrolase"/>
</dbReference>
<gene>
    <name evidence="2" type="ORF">N0F65_006245</name>
</gene>
<reference evidence="2" key="1">
    <citation type="submission" date="2022-11" db="EMBL/GenBank/DDBJ databases">
        <authorList>
            <person name="Morgan W.R."/>
            <person name="Tartar A."/>
        </authorList>
    </citation>
    <scope>NUCLEOTIDE SEQUENCE</scope>
    <source>
        <strain evidence="2">ARSEF 373</strain>
    </source>
</reference>
<dbReference type="InterPro" id="IPR001394">
    <property type="entry name" value="Peptidase_C19_UCH"/>
</dbReference>
<feature type="domain" description="USP" evidence="1">
    <location>
        <begin position="16"/>
        <end position="492"/>
    </location>
</feature>
<dbReference type="InterPro" id="IPR038765">
    <property type="entry name" value="Papain-like_cys_pep_sf"/>
</dbReference>
<dbReference type="InterPro" id="IPR018200">
    <property type="entry name" value="USP_CS"/>
</dbReference>
<dbReference type="AlphaFoldDB" id="A0AAV2Z4I4"/>
<dbReference type="PROSITE" id="PS00973">
    <property type="entry name" value="USP_2"/>
    <property type="match status" value="1"/>
</dbReference>
<sequence>MAATVGAAVDGRCVVPGIQNLGNTCFFNAILHALASGSSFGEYLDHVVEQARSKGRAIPFTKALKDCIDELAPVAAQTYCPAIVPRTLNMELCKKLTAFRGNKQQDSQELLQFLINLVHDEQKNCSQADRGLKDLLQLDSTNDDNGLNTNSMLNGSLTGSFFGRASFGGSCSLVSNSISDLRFCESVEEKYWNPLYGLQVDVLQCARCNRPRPMNNQRFLDVSLSFAPSAAVHPPKTVDLYELLRLYTDAEAIDGVECSYCSVKQELERTQLDYEEAGAASKAASTAGRRNDDNPVKNLDAVELEILQHERKEWVHSLQCLLAVSEDQNEINLEELTQRGWYVPRALQPCRKKLLISRTPDILSLHLNRKVFNIRSGSAKRLDTHVYVPLQLDVSEFCFFGQPGGPSATHPPRNGFRNGYAQHLNKKDAQHPLLYELTAVVLHQGNERSGHFTCFRRVPNGQWFHISDETVREASEAEVRLCCAYLLFYERKHRAPRSSSRFGGNFGSWAEADDPFLNGGHIDVS</sequence>
<comment type="caution">
    <text evidence="2">The sequence shown here is derived from an EMBL/GenBank/DDBJ whole genome shotgun (WGS) entry which is preliminary data.</text>
</comment>
<dbReference type="Proteomes" id="UP001146120">
    <property type="component" value="Unassembled WGS sequence"/>
</dbReference>
<name>A0AAV2Z4I4_9STRA</name>
<accession>A0AAV2Z4I4</accession>
<evidence type="ECO:0000313" key="3">
    <source>
        <dbReference type="Proteomes" id="UP001146120"/>
    </source>
</evidence>
<evidence type="ECO:0000259" key="1">
    <source>
        <dbReference type="PROSITE" id="PS50235"/>
    </source>
</evidence>
<dbReference type="SUPFAM" id="SSF54001">
    <property type="entry name" value="Cysteine proteinases"/>
    <property type="match status" value="1"/>
</dbReference>
<dbReference type="InterPro" id="IPR028889">
    <property type="entry name" value="USP"/>
</dbReference>
<dbReference type="GO" id="GO:0016579">
    <property type="term" value="P:protein deubiquitination"/>
    <property type="evidence" value="ECO:0007669"/>
    <property type="project" value="InterPro"/>
</dbReference>
<dbReference type="Gene3D" id="3.90.70.10">
    <property type="entry name" value="Cysteine proteinases"/>
    <property type="match status" value="1"/>
</dbReference>
<dbReference type="GO" id="GO:0004843">
    <property type="term" value="F:cysteine-type deubiquitinase activity"/>
    <property type="evidence" value="ECO:0007669"/>
    <property type="project" value="InterPro"/>
</dbReference>
<organism evidence="2 3">
    <name type="scientific">Lagenidium giganteum</name>
    <dbReference type="NCBI Taxonomy" id="4803"/>
    <lineage>
        <taxon>Eukaryota</taxon>
        <taxon>Sar</taxon>
        <taxon>Stramenopiles</taxon>
        <taxon>Oomycota</taxon>
        <taxon>Peronosporomycetes</taxon>
        <taxon>Pythiales</taxon>
        <taxon>Pythiaceae</taxon>
    </lineage>
</organism>
<evidence type="ECO:0000313" key="2">
    <source>
        <dbReference type="EMBL" id="DBA00984.1"/>
    </source>
</evidence>
<protein>
    <recommendedName>
        <fullName evidence="1">USP domain-containing protein</fullName>
    </recommendedName>
</protein>
<dbReference type="PANTHER" id="PTHR21646">
    <property type="entry name" value="UBIQUITIN CARBOXYL-TERMINAL HYDROLASE"/>
    <property type="match status" value="1"/>
</dbReference>